<evidence type="ECO:0000313" key="10">
    <source>
        <dbReference type="Proteomes" id="UP000316806"/>
    </source>
</evidence>
<feature type="transmembrane region" description="Helical" evidence="7">
    <location>
        <begin position="323"/>
        <end position="340"/>
    </location>
</feature>
<dbReference type="InterPro" id="IPR010290">
    <property type="entry name" value="TM_effector"/>
</dbReference>
<gene>
    <name evidence="9" type="ORF">FH965_10115</name>
</gene>
<evidence type="ECO:0000256" key="6">
    <source>
        <dbReference type="ARBA" id="ARBA00023136"/>
    </source>
</evidence>
<evidence type="ECO:0000256" key="1">
    <source>
        <dbReference type="ARBA" id="ARBA00004651"/>
    </source>
</evidence>
<evidence type="ECO:0000259" key="8">
    <source>
        <dbReference type="PROSITE" id="PS50850"/>
    </source>
</evidence>
<evidence type="ECO:0000256" key="7">
    <source>
        <dbReference type="SAM" id="Phobius"/>
    </source>
</evidence>
<feature type="domain" description="Major facilitator superfamily (MFS) profile" evidence="8">
    <location>
        <begin position="232"/>
        <end position="420"/>
    </location>
</feature>
<evidence type="ECO:0000256" key="2">
    <source>
        <dbReference type="ARBA" id="ARBA00022448"/>
    </source>
</evidence>
<feature type="transmembrane region" description="Helical" evidence="7">
    <location>
        <begin position="299"/>
        <end position="317"/>
    </location>
</feature>
<keyword evidence="3" id="KW-1003">Cell membrane</keyword>
<dbReference type="PANTHER" id="PTHR23513">
    <property type="entry name" value="INTEGRAL MEMBRANE EFFLUX PROTEIN-RELATED"/>
    <property type="match status" value="1"/>
</dbReference>
<keyword evidence="5 7" id="KW-1133">Transmembrane helix</keyword>
<feature type="transmembrane region" description="Helical" evidence="7">
    <location>
        <begin position="388"/>
        <end position="407"/>
    </location>
</feature>
<organism evidence="9 10">
    <name type="scientific">Streptomyces spectabilis</name>
    <dbReference type="NCBI Taxonomy" id="68270"/>
    <lineage>
        <taxon>Bacteria</taxon>
        <taxon>Bacillati</taxon>
        <taxon>Actinomycetota</taxon>
        <taxon>Actinomycetes</taxon>
        <taxon>Kitasatosporales</taxon>
        <taxon>Streptomycetaceae</taxon>
        <taxon>Streptomyces</taxon>
    </lineage>
</organism>
<evidence type="ECO:0000313" key="9">
    <source>
        <dbReference type="EMBL" id="QDQ10894.1"/>
    </source>
</evidence>
<feature type="transmembrane region" description="Helical" evidence="7">
    <location>
        <begin position="361"/>
        <end position="382"/>
    </location>
</feature>
<dbReference type="PANTHER" id="PTHR23513:SF6">
    <property type="entry name" value="MAJOR FACILITATOR SUPERFAMILY ASSOCIATED DOMAIN-CONTAINING PROTEIN"/>
    <property type="match status" value="1"/>
</dbReference>
<accession>A0A516R5G4</accession>
<dbReference type="InterPro" id="IPR036259">
    <property type="entry name" value="MFS_trans_sf"/>
</dbReference>
<dbReference type="Gene3D" id="1.20.1250.20">
    <property type="entry name" value="MFS general substrate transporter like domains"/>
    <property type="match status" value="1"/>
</dbReference>
<sequence length="420" mass="42094">MKAAQTAKAGVDGARSLAWRGGFGRLWSAAVLSSFGDSLRKAALPLLAASLTDDPLLIASVTACGYLPWLVFGLLGGAVADRVDQRRAMWRVDVARGVLVGVFALAVALGHASIGLLIALALVLTTFQTLFDNAATALLPALVDRDALGSANARLLTGQQLAGGLLAAPVVPFLIAAGPGLPYAADAVTYLVAAALVASLRTPAPAHPPRPAGATLRSDIAHGLRALAGDRVLRGLCAATAVGNVGIGALLATLVVLVTDWLHAGSGGYAAAMTAYAAGSLVGGALAGRLARRLGRVRGVLAAGTAQIAALVAMGTVRDIRALTVSMALFGAMGMVWNVSAHTLMQERAPVAVLGRISAAFRTLAVAGAPLGAMLGGAVAALRGPSAPMLLAAALFALSVAVLTPVLKSADSGQTAQTTR</sequence>
<dbReference type="InterPro" id="IPR020846">
    <property type="entry name" value="MFS_dom"/>
</dbReference>
<keyword evidence="6 7" id="KW-0472">Membrane</keyword>
<dbReference type="GO" id="GO:0005886">
    <property type="term" value="C:plasma membrane"/>
    <property type="evidence" value="ECO:0007669"/>
    <property type="project" value="UniProtKB-SubCell"/>
</dbReference>
<keyword evidence="4 7" id="KW-0812">Transmembrane</keyword>
<evidence type="ECO:0000256" key="3">
    <source>
        <dbReference type="ARBA" id="ARBA00022475"/>
    </source>
</evidence>
<dbReference type="AlphaFoldDB" id="A0A516R5G4"/>
<dbReference type="Proteomes" id="UP000316806">
    <property type="component" value="Chromosome"/>
</dbReference>
<dbReference type="PROSITE" id="PS50850">
    <property type="entry name" value="MFS"/>
    <property type="match status" value="1"/>
</dbReference>
<name>A0A516R5G4_STRST</name>
<dbReference type="SUPFAM" id="SSF103473">
    <property type="entry name" value="MFS general substrate transporter"/>
    <property type="match status" value="1"/>
</dbReference>
<reference evidence="9 10" key="1">
    <citation type="journal article" date="2019" name="J. Ind. Microbiol. Biotechnol.">
        <title>The complete genomic sequence of Streptomyces spectabilis NRRL-2792 and identification of secondary metabolite biosynthetic gene clusters.</title>
        <authorList>
            <person name="Sinha A."/>
            <person name="Phillips-Salemka S."/>
            <person name="Niraula T.A."/>
            <person name="Short K.A."/>
            <person name="Niraula N.P."/>
        </authorList>
    </citation>
    <scope>NUCLEOTIDE SEQUENCE [LARGE SCALE GENOMIC DNA]</scope>
    <source>
        <strain evidence="9 10">NRRL 2792</strain>
    </source>
</reference>
<keyword evidence="2" id="KW-0813">Transport</keyword>
<dbReference type="EMBL" id="CP040916">
    <property type="protein sequence ID" value="QDQ10894.1"/>
    <property type="molecule type" value="Genomic_DNA"/>
</dbReference>
<feature type="transmembrane region" description="Helical" evidence="7">
    <location>
        <begin position="56"/>
        <end position="77"/>
    </location>
</feature>
<feature type="transmembrane region" description="Helical" evidence="7">
    <location>
        <begin position="269"/>
        <end position="287"/>
    </location>
</feature>
<proteinExistence type="predicted"/>
<dbReference type="Pfam" id="PF05977">
    <property type="entry name" value="MFS_3"/>
    <property type="match status" value="1"/>
</dbReference>
<comment type="subcellular location">
    <subcellularLocation>
        <location evidence="1">Cell membrane</location>
        <topology evidence="1">Multi-pass membrane protein</topology>
    </subcellularLocation>
</comment>
<evidence type="ECO:0000256" key="5">
    <source>
        <dbReference type="ARBA" id="ARBA00022989"/>
    </source>
</evidence>
<protein>
    <submittedName>
        <fullName evidence="9">MFS transporter</fullName>
    </submittedName>
</protein>
<dbReference type="RefSeq" id="WP_144002806.1">
    <property type="nucleotide sequence ID" value="NZ_CP040916.1"/>
</dbReference>
<evidence type="ECO:0000256" key="4">
    <source>
        <dbReference type="ARBA" id="ARBA00022692"/>
    </source>
</evidence>
<feature type="transmembrane region" description="Helical" evidence="7">
    <location>
        <begin position="235"/>
        <end position="257"/>
    </location>
</feature>
<dbReference type="CDD" id="cd06173">
    <property type="entry name" value="MFS_MefA_like"/>
    <property type="match status" value="1"/>
</dbReference>
<feature type="transmembrane region" description="Helical" evidence="7">
    <location>
        <begin position="98"/>
        <end position="124"/>
    </location>
</feature>
<dbReference type="GO" id="GO:0022857">
    <property type="term" value="F:transmembrane transporter activity"/>
    <property type="evidence" value="ECO:0007669"/>
    <property type="project" value="InterPro"/>
</dbReference>